<dbReference type="EMBL" id="BARS01038644">
    <property type="protein sequence ID" value="GAG24963.1"/>
    <property type="molecule type" value="Genomic_DNA"/>
</dbReference>
<evidence type="ECO:0000313" key="2">
    <source>
        <dbReference type="EMBL" id="GAG24963.1"/>
    </source>
</evidence>
<comment type="caution">
    <text evidence="2">The sequence shown here is derived from an EMBL/GenBank/DDBJ whole genome shotgun (WGS) entry which is preliminary data.</text>
</comment>
<organism evidence="2">
    <name type="scientific">marine sediment metagenome</name>
    <dbReference type="NCBI Taxonomy" id="412755"/>
    <lineage>
        <taxon>unclassified sequences</taxon>
        <taxon>metagenomes</taxon>
        <taxon>ecological metagenomes</taxon>
    </lineage>
</organism>
<gene>
    <name evidence="2" type="ORF">S01H1_59108</name>
</gene>
<name>X0WKF5_9ZZZZ</name>
<accession>X0WKF5</accession>
<protein>
    <submittedName>
        <fullName evidence="2">Uncharacterized protein</fullName>
    </submittedName>
</protein>
<feature type="region of interest" description="Disordered" evidence="1">
    <location>
        <begin position="1"/>
        <end position="40"/>
    </location>
</feature>
<feature type="non-terminal residue" evidence="2">
    <location>
        <position position="1"/>
    </location>
</feature>
<sequence length="40" mass="4328">AKANQKTPDGFYNEDRPHSSLGNLTPSDFAAQLNPARKVA</sequence>
<proteinExistence type="predicted"/>
<evidence type="ECO:0000256" key="1">
    <source>
        <dbReference type="SAM" id="MobiDB-lite"/>
    </source>
</evidence>
<dbReference type="AlphaFoldDB" id="X0WKF5"/>
<reference evidence="2" key="1">
    <citation type="journal article" date="2014" name="Front. Microbiol.">
        <title>High frequency of phylogenetically diverse reductive dehalogenase-homologous genes in deep subseafloor sedimentary metagenomes.</title>
        <authorList>
            <person name="Kawai M."/>
            <person name="Futagami T."/>
            <person name="Toyoda A."/>
            <person name="Takaki Y."/>
            <person name="Nishi S."/>
            <person name="Hori S."/>
            <person name="Arai W."/>
            <person name="Tsubouchi T."/>
            <person name="Morono Y."/>
            <person name="Uchiyama I."/>
            <person name="Ito T."/>
            <person name="Fujiyama A."/>
            <person name="Inagaki F."/>
            <person name="Takami H."/>
        </authorList>
    </citation>
    <scope>NUCLEOTIDE SEQUENCE</scope>
    <source>
        <strain evidence="2">Expedition CK06-06</strain>
    </source>
</reference>